<evidence type="ECO:0000256" key="3">
    <source>
        <dbReference type="ARBA" id="ARBA00022833"/>
    </source>
</evidence>
<accession>F0W000</accession>
<gene>
    <name evidence="6" type="primary">AlNc14C3G478</name>
    <name evidence="6" type="ORF">ALNC14_005140</name>
</gene>
<protein>
    <submittedName>
        <fullName evidence="6">Uncharacterized protein AlNc14C3G478</fullName>
    </submittedName>
</protein>
<evidence type="ECO:0000256" key="2">
    <source>
        <dbReference type="ARBA" id="ARBA00022771"/>
    </source>
</evidence>
<dbReference type="PANTHER" id="PTHR15315:SF26">
    <property type="entry name" value="E3 UBIQUITIN-PROTEIN LIGASE NRDP1"/>
    <property type="match status" value="1"/>
</dbReference>
<keyword evidence="3" id="KW-0862">Zinc</keyword>
<dbReference type="PROSITE" id="PS50089">
    <property type="entry name" value="ZF_RING_2"/>
    <property type="match status" value="1"/>
</dbReference>
<dbReference type="InterPro" id="IPR017907">
    <property type="entry name" value="Znf_RING_CS"/>
</dbReference>
<dbReference type="SMART" id="SM00184">
    <property type="entry name" value="RING"/>
    <property type="match status" value="1"/>
</dbReference>
<reference evidence="6" key="2">
    <citation type="submission" date="2011-02" db="EMBL/GenBank/DDBJ databases">
        <authorList>
            <person name="MacLean D."/>
        </authorList>
    </citation>
    <scope>NUCLEOTIDE SEQUENCE</scope>
</reference>
<dbReference type="SUPFAM" id="SSF57850">
    <property type="entry name" value="RING/U-box"/>
    <property type="match status" value="1"/>
</dbReference>
<organism evidence="6">
    <name type="scientific">Albugo laibachii Nc14</name>
    <dbReference type="NCBI Taxonomy" id="890382"/>
    <lineage>
        <taxon>Eukaryota</taxon>
        <taxon>Sar</taxon>
        <taxon>Stramenopiles</taxon>
        <taxon>Oomycota</taxon>
        <taxon>Peronosporomycetes</taxon>
        <taxon>Albuginales</taxon>
        <taxon>Albuginaceae</taxon>
        <taxon>Albugo</taxon>
    </lineage>
</organism>
<evidence type="ECO:0000256" key="1">
    <source>
        <dbReference type="ARBA" id="ARBA00022723"/>
    </source>
</evidence>
<dbReference type="PANTHER" id="PTHR15315">
    <property type="entry name" value="RING FINGER PROTEIN 41, 151"/>
    <property type="match status" value="1"/>
</dbReference>
<name>F0W000_9STRA</name>
<sequence length="327" mass="37445">MGQTKSTCLQEEGMQKRISSKMKTYDEFALHLSQANEWAKLCPTPQHCYLSFHVIIDPRLTPQFVPKMWKRGRNVLVEVRKFRRQENEFLDAIEREKNGANSYAIGMPPLTECIGQAKIVTVQQFYCIYNFLSDVKSFALHTIPATEQLDHKNEELECPICMDERKQIVLECTHSFCVSCVRNWSGQQKSCPTCRAIISCTEGEDLWQLLTNEIDDIGSYANDLIARIYEFLELREASVFTEQDLVRSEALHVEAQSLDLDPINMKAIADYVNTYISSSLPGQASMYPGNNRQDWIHTDSDFALALQLAAGQDQFEAMQIYEQTKPS</sequence>
<dbReference type="AlphaFoldDB" id="F0W000"/>
<evidence type="ECO:0000256" key="4">
    <source>
        <dbReference type="PROSITE-ProRule" id="PRU00175"/>
    </source>
</evidence>
<dbReference type="InterPro" id="IPR001841">
    <property type="entry name" value="Znf_RING"/>
</dbReference>
<evidence type="ECO:0000313" key="6">
    <source>
        <dbReference type="EMBL" id="CCA14371.1"/>
    </source>
</evidence>
<dbReference type="InterPro" id="IPR013083">
    <property type="entry name" value="Znf_RING/FYVE/PHD"/>
</dbReference>
<dbReference type="PROSITE" id="PS00518">
    <property type="entry name" value="ZF_RING_1"/>
    <property type="match status" value="1"/>
</dbReference>
<keyword evidence="2 4" id="KW-0863">Zinc-finger</keyword>
<feature type="domain" description="RING-type" evidence="5">
    <location>
        <begin position="158"/>
        <end position="195"/>
    </location>
</feature>
<dbReference type="Gene3D" id="3.30.40.10">
    <property type="entry name" value="Zinc/RING finger domain, C3HC4 (zinc finger)"/>
    <property type="match status" value="1"/>
</dbReference>
<dbReference type="GO" id="GO:0008270">
    <property type="term" value="F:zinc ion binding"/>
    <property type="evidence" value="ECO:0007669"/>
    <property type="project" value="UniProtKB-KW"/>
</dbReference>
<dbReference type="EMBL" id="FR824048">
    <property type="protein sequence ID" value="CCA14371.1"/>
    <property type="molecule type" value="Genomic_DNA"/>
</dbReference>
<keyword evidence="1" id="KW-0479">Metal-binding</keyword>
<dbReference type="HOGENOM" id="CLU_851032_0_0_1"/>
<dbReference type="Pfam" id="PF13639">
    <property type="entry name" value="zf-RING_2"/>
    <property type="match status" value="1"/>
</dbReference>
<evidence type="ECO:0000259" key="5">
    <source>
        <dbReference type="PROSITE" id="PS50089"/>
    </source>
</evidence>
<reference evidence="6" key="1">
    <citation type="journal article" date="2011" name="PLoS Biol.">
        <title>Gene gain and loss during evolution of obligate parasitism in the white rust pathogen of Arabidopsis thaliana.</title>
        <authorList>
            <person name="Kemen E."/>
            <person name="Gardiner A."/>
            <person name="Schultz-Larsen T."/>
            <person name="Kemen A.C."/>
            <person name="Balmuth A.L."/>
            <person name="Robert-Seilaniantz A."/>
            <person name="Bailey K."/>
            <person name="Holub E."/>
            <person name="Studholme D.J."/>
            <person name="Maclean D."/>
            <person name="Jones J.D."/>
        </authorList>
    </citation>
    <scope>NUCLEOTIDE SEQUENCE</scope>
</reference>
<proteinExistence type="predicted"/>